<dbReference type="eggNOG" id="ENOG502ZBQP">
    <property type="taxonomic scope" value="Bacteria"/>
</dbReference>
<comment type="caution">
    <text evidence="2">The sequence shown here is derived from an EMBL/GenBank/DDBJ whole genome shotgun (WGS) entry which is preliminary data.</text>
</comment>
<accession>A0A095XZ32</accession>
<dbReference type="Proteomes" id="UP000029548">
    <property type="component" value="Unassembled WGS sequence"/>
</dbReference>
<evidence type="ECO:0000256" key="1">
    <source>
        <dbReference type="SAM" id="Phobius"/>
    </source>
</evidence>
<feature type="transmembrane region" description="Helical" evidence="1">
    <location>
        <begin position="62"/>
        <end position="82"/>
    </location>
</feature>
<evidence type="ECO:0000313" key="3">
    <source>
        <dbReference type="Proteomes" id="UP000029548"/>
    </source>
</evidence>
<feature type="transmembrane region" description="Helical" evidence="1">
    <location>
        <begin position="114"/>
        <end position="135"/>
    </location>
</feature>
<sequence>MVYAIIACEIGFWVLIAAGLLARYPLGMPRLGLVLLALTPVVDIALLAFTVIDLRTGGQPSLVHGVAALYLGFSVVFGKRSVAWADRMYRRKVRGEHVAEPDVGSKLHKEWVDFGLAVVAAGIAAGVLEVCVFAVGGGVETQSLRDWHPRLGMILAIWFITGPLWVMLSPRERRSAEIG</sequence>
<keyword evidence="1" id="KW-0812">Transmembrane</keyword>
<dbReference type="EMBL" id="JRNE01000079">
    <property type="protein sequence ID" value="KGF15273.1"/>
    <property type="molecule type" value="Genomic_DNA"/>
</dbReference>
<gene>
    <name evidence="2" type="ORF">HMPREF1650_11220</name>
</gene>
<feature type="transmembrane region" description="Helical" evidence="1">
    <location>
        <begin position="6"/>
        <end position="24"/>
    </location>
</feature>
<dbReference type="RefSeq" id="WP_035123332.1">
    <property type="nucleotide sequence ID" value="NZ_JRNE01000079.1"/>
</dbReference>
<name>A0A095XZ32_9CORY</name>
<reference evidence="2 3" key="1">
    <citation type="submission" date="2014-07" db="EMBL/GenBank/DDBJ databases">
        <authorList>
            <person name="McCorrison J."/>
            <person name="Sanka R."/>
            <person name="Torralba M."/>
            <person name="Gillis M."/>
            <person name="Haft D.H."/>
            <person name="Methe B."/>
            <person name="Sutton G."/>
            <person name="Nelson K.E."/>
        </authorList>
    </citation>
    <scope>NUCLEOTIDE SEQUENCE [LARGE SCALE GENOMIC DNA]</scope>
    <source>
        <strain evidence="2 3">DNF00450</strain>
    </source>
</reference>
<dbReference type="AlphaFoldDB" id="A0A095XZ32"/>
<protein>
    <submittedName>
        <fullName evidence="2">Uncharacterized protein</fullName>
    </submittedName>
</protein>
<keyword evidence="1" id="KW-0472">Membrane</keyword>
<feature type="transmembrane region" description="Helical" evidence="1">
    <location>
        <begin position="31"/>
        <end position="50"/>
    </location>
</feature>
<proteinExistence type="predicted"/>
<organism evidence="2 3">
    <name type="scientific">Corynebacterium freneyi DNF00450</name>
    <dbReference type="NCBI Taxonomy" id="1287475"/>
    <lineage>
        <taxon>Bacteria</taxon>
        <taxon>Bacillati</taxon>
        <taxon>Actinomycetota</taxon>
        <taxon>Actinomycetes</taxon>
        <taxon>Mycobacteriales</taxon>
        <taxon>Corynebacteriaceae</taxon>
        <taxon>Corynebacterium</taxon>
    </lineage>
</organism>
<keyword evidence="1" id="KW-1133">Transmembrane helix</keyword>
<feature type="transmembrane region" description="Helical" evidence="1">
    <location>
        <begin position="147"/>
        <end position="168"/>
    </location>
</feature>
<evidence type="ECO:0000313" key="2">
    <source>
        <dbReference type="EMBL" id="KGF15273.1"/>
    </source>
</evidence>